<dbReference type="PROSITE" id="PS00092">
    <property type="entry name" value="N6_MTASE"/>
    <property type="match status" value="1"/>
</dbReference>
<name>A0A3A4ZD36_UNCKA</name>
<dbReference type="GO" id="GO:0032259">
    <property type="term" value="P:methylation"/>
    <property type="evidence" value="ECO:0007669"/>
    <property type="project" value="UniProtKB-KW"/>
</dbReference>
<proteinExistence type="predicted"/>
<keyword evidence="3" id="KW-0068">Autocatalytic cleavage</keyword>
<dbReference type="GO" id="GO:0008295">
    <property type="term" value="P:spermidine biosynthetic process"/>
    <property type="evidence" value="ECO:0007669"/>
    <property type="project" value="UniProtKB-KW"/>
</dbReference>
<keyword evidence="7" id="KW-0456">Lyase</keyword>
<keyword evidence="6" id="KW-0865">Zymogen</keyword>
<dbReference type="InterPro" id="IPR051720">
    <property type="entry name" value="rRNA_MeTrfase/Polyamine_Synth"/>
</dbReference>
<keyword evidence="11" id="KW-0489">Methyltransferase</keyword>
<dbReference type="SUPFAM" id="SSF56276">
    <property type="entry name" value="S-adenosylmethionine decarboxylase"/>
    <property type="match status" value="1"/>
</dbReference>
<dbReference type="InterPro" id="IPR016067">
    <property type="entry name" value="S-AdoMet_deCO2ase_core"/>
</dbReference>
<organism evidence="11 12">
    <name type="scientific">candidate division WWE3 bacterium</name>
    <dbReference type="NCBI Taxonomy" id="2053526"/>
    <lineage>
        <taxon>Bacteria</taxon>
        <taxon>Katanobacteria</taxon>
    </lineage>
</organism>
<evidence type="ECO:0000256" key="6">
    <source>
        <dbReference type="ARBA" id="ARBA00023145"/>
    </source>
</evidence>
<dbReference type="GO" id="GO:0008168">
    <property type="term" value="F:methyltransferase activity"/>
    <property type="evidence" value="ECO:0007669"/>
    <property type="project" value="UniProtKB-KW"/>
</dbReference>
<dbReference type="Pfam" id="PF02675">
    <property type="entry name" value="AdoMet_dc"/>
    <property type="match status" value="1"/>
</dbReference>
<evidence type="ECO:0000256" key="3">
    <source>
        <dbReference type="ARBA" id="ARBA00022813"/>
    </source>
</evidence>
<comment type="caution">
    <text evidence="11">The sequence shown here is derived from an EMBL/GenBank/DDBJ whole genome shotgun (WGS) entry which is preliminary data.</text>
</comment>
<evidence type="ECO:0000256" key="8">
    <source>
        <dbReference type="ARBA" id="ARBA00023270"/>
    </source>
</evidence>
<dbReference type="GO" id="GO:0003676">
    <property type="term" value="F:nucleic acid binding"/>
    <property type="evidence" value="ECO:0007669"/>
    <property type="project" value="InterPro"/>
</dbReference>
<evidence type="ECO:0000256" key="1">
    <source>
        <dbReference type="ARBA" id="ARBA00001928"/>
    </source>
</evidence>
<comment type="cofactor">
    <cofactor evidence="1">
        <name>pyruvate</name>
        <dbReference type="ChEBI" id="CHEBI:15361"/>
    </cofactor>
</comment>
<evidence type="ECO:0000259" key="10">
    <source>
        <dbReference type="Pfam" id="PF01861"/>
    </source>
</evidence>
<reference evidence="11 12" key="1">
    <citation type="journal article" date="2017" name="ISME J.">
        <title>Energy and carbon metabolisms in a deep terrestrial subsurface fluid microbial community.</title>
        <authorList>
            <person name="Momper L."/>
            <person name="Jungbluth S.P."/>
            <person name="Lee M.D."/>
            <person name="Amend J.P."/>
        </authorList>
    </citation>
    <scope>NUCLEOTIDE SEQUENCE [LARGE SCALE GENOMIC DNA]</scope>
    <source>
        <strain evidence="11">SURF_46</strain>
    </source>
</reference>
<dbReference type="EMBL" id="QZJF01000016">
    <property type="protein sequence ID" value="RJR27144.1"/>
    <property type="molecule type" value="Genomic_DNA"/>
</dbReference>
<evidence type="ECO:0000256" key="7">
    <source>
        <dbReference type="ARBA" id="ARBA00023239"/>
    </source>
</evidence>
<keyword evidence="2" id="KW-0210">Decarboxylase</keyword>
<gene>
    <name evidence="11" type="ORF">C4561_03195</name>
</gene>
<evidence type="ECO:0000256" key="5">
    <source>
        <dbReference type="ARBA" id="ARBA00023115"/>
    </source>
</evidence>
<dbReference type="InterPro" id="IPR002052">
    <property type="entry name" value="DNA_methylase_N6_adenine_CS"/>
</dbReference>
<dbReference type="Pfam" id="PF01861">
    <property type="entry name" value="BpsA_C"/>
    <property type="match status" value="1"/>
</dbReference>
<feature type="domain" description="N(4)-bis(aminopropyl)spermidine synthase C-terminal" evidence="10">
    <location>
        <begin position="110"/>
        <end position="294"/>
    </location>
</feature>
<accession>A0A3A4ZD36</accession>
<keyword evidence="4" id="KW-0745">Spermidine biosynthesis</keyword>
<dbReference type="InterPro" id="IPR003826">
    <property type="entry name" value="AdoMetDC_fam_prok"/>
</dbReference>
<dbReference type="Gene3D" id="3.60.90.10">
    <property type="entry name" value="S-adenosylmethionine decarboxylase"/>
    <property type="match status" value="1"/>
</dbReference>
<evidence type="ECO:0000256" key="4">
    <source>
        <dbReference type="ARBA" id="ARBA00023066"/>
    </source>
</evidence>
<keyword evidence="8" id="KW-0704">Schiff base</keyword>
<dbReference type="InterPro" id="IPR002723">
    <property type="entry name" value="BpsA_C"/>
</dbReference>
<dbReference type="SUPFAM" id="SSF53335">
    <property type="entry name" value="S-adenosyl-L-methionine-dependent methyltransferases"/>
    <property type="match status" value="1"/>
</dbReference>
<keyword evidence="9" id="KW-0670">Pyruvate</keyword>
<dbReference type="Gene3D" id="3.40.50.150">
    <property type="entry name" value="Vaccinia Virus protein VP39"/>
    <property type="match status" value="1"/>
</dbReference>
<dbReference type="PANTHER" id="PTHR23290:SF0">
    <property type="entry name" value="RRNA N6-ADENOSINE-METHYLTRANSFERASE METTL5"/>
    <property type="match status" value="1"/>
</dbReference>
<dbReference type="PANTHER" id="PTHR23290">
    <property type="entry name" value="RRNA N6-ADENOSINE-METHYLTRANSFERASE METTL5"/>
    <property type="match status" value="1"/>
</dbReference>
<dbReference type="CDD" id="cd02440">
    <property type="entry name" value="AdoMet_MTases"/>
    <property type="match status" value="1"/>
</dbReference>
<sequence length="439" mass="49735">MNQLISKIKEHNKDLKNREIEGILYLLISNHGISSMDLIKATGLPKETLRIFKTSISHLLEKNDEDRLQFTEESLKVLRESNLRPYDWSTVKYANAAAEAGLVDIRKKYKLQPKREFDQFFATESTSIAKTMVMENKLGLENKDVVLLGDDDLISIALPLLGIKPKSVTVLDIDKDLLSVIEDITADMGINNTHTSVYDFRKDPDKNLLNKFDVVVTDPPYTSSGVKLFLNRGVQLLKKKDDHSGSYIFFYYGNSFKSPEKTLKVQDIIGRFNLVIEDKIDKFARYNGAESIGSASSLYVLKSTSSTFELSDLSDYSDIYTYSSTSEEKFPYVDHFTFKLYNVPANMLKSKTAIFKAAGDFCTRHKLKVVDQKVTKFKGQGLTVTYVLSNSNLLLHTWPEHGALHVDLVTCSPIYDKEGLSYTLMKVFGAKSIDTRKIE</sequence>
<protein>
    <submittedName>
        <fullName evidence="11">Putative methyltransferase</fullName>
    </submittedName>
</protein>
<evidence type="ECO:0000313" key="11">
    <source>
        <dbReference type="EMBL" id="RJR27144.1"/>
    </source>
</evidence>
<dbReference type="Proteomes" id="UP000265540">
    <property type="component" value="Unassembled WGS sequence"/>
</dbReference>
<keyword evidence="5" id="KW-0620">Polyamine biosynthesis</keyword>
<keyword evidence="11" id="KW-0808">Transferase</keyword>
<evidence type="ECO:0000256" key="2">
    <source>
        <dbReference type="ARBA" id="ARBA00022793"/>
    </source>
</evidence>
<evidence type="ECO:0000256" key="9">
    <source>
        <dbReference type="ARBA" id="ARBA00023317"/>
    </source>
</evidence>
<evidence type="ECO:0000313" key="12">
    <source>
        <dbReference type="Proteomes" id="UP000265540"/>
    </source>
</evidence>
<dbReference type="AlphaFoldDB" id="A0A3A4ZD36"/>
<dbReference type="GO" id="GO:0004014">
    <property type="term" value="F:adenosylmethionine decarboxylase activity"/>
    <property type="evidence" value="ECO:0007669"/>
    <property type="project" value="InterPro"/>
</dbReference>
<dbReference type="InterPro" id="IPR029063">
    <property type="entry name" value="SAM-dependent_MTases_sf"/>
</dbReference>